<evidence type="ECO:0000313" key="4">
    <source>
        <dbReference type="Proteomes" id="UP000236755"/>
    </source>
</evidence>
<dbReference type="STRING" id="555874.SAMN04488065_2263"/>
<evidence type="ECO:0000313" key="3">
    <source>
        <dbReference type="EMBL" id="SEA21002.1"/>
    </source>
</evidence>
<reference evidence="3 4" key="1">
    <citation type="submission" date="2016-10" db="EMBL/GenBank/DDBJ databases">
        <authorList>
            <person name="de Groot N.N."/>
        </authorList>
    </citation>
    <scope>NUCLEOTIDE SEQUENCE [LARGE SCALE GENOMIC DNA]</scope>
    <source>
        <strain evidence="3 4">CGMCC 1.8712</strain>
    </source>
</reference>
<dbReference type="AlphaFoldDB" id="A0A1H3ZCC5"/>
<dbReference type="InterPro" id="IPR057178">
    <property type="entry name" value="DUF7856"/>
</dbReference>
<dbReference type="RefSeq" id="WP_143025260.1">
    <property type="nucleotide sequence ID" value="NZ_FNQT01000003.1"/>
</dbReference>
<feature type="coiled-coil region" evidence="1">
    <location>
        <begin position="131"/>
        <end position="196"/>
    </location>
</feature>
<evidence type="ECO:0000256" key="1">
    <source>
        <dbReference type="SAM" id="Coils"/>
    </source>
</evidence>
<sequence length="275" mass="29706">MRVDYEGRTYAGAVVDLRDTDVSPAAVVRAVREGESPVTVDCPDPSAVHDHVARLPPATFDLRAALAAAARALGHTSPSQSALEDAREELASLSPPTVEVADARRRVAAAGDREARLRERVAELRGRLQARKEVDAETESIEERLQEATSELAESETERIAAEQALEQAERAARAARDQRDRRLELEDRVANLEREVRQDLVGDVWERFRTALDAVPGRGTAAESPGTYDGPRTTAAFAVARLAPLDAPVTVTAEADIAAETARTTLDAPVIYVG</sequence>
<dbReference type="OrthoDB" id="242664at2157"/>
<keyword evidence="4" id="KW-1185">Reference proteome</keyword>
<keyword evidence="1" id="KW-0175">Coiled coil</keyword>
<dbReference type="Proteomes" id="UP000236755">
    <property type="component" value="Unassembled WGS sequence"/>
</dbReference>
<name>A0A1H3ZCC5_9EURY</name>
<organism evidence="3 4">
    <name type="scientific">Haloplanus vescus</name>
    <dbReference type="NCBI Taxonomy" id="555874"/>
    <lineage>
        <taxon>Archaea</taxon>
        <taxon>Methanobacteriati</taxon>
        <taxon>Methanobacteriota</taxon>
        <taxon>Stenosarchaea group</taxon>
        <taxon>Halobacteria</taxon>
        <taxon>Halobacteriales</taxon>
        <taxon>Haloferacaceae</taxon>
        <taxon>Haloplanus</taxon>
    </lineage>
</organism>
<accession>A0A1H3ZCC5</accession>
<dbReference type="Pfam" id="PF25254">
    <property type="entry name" value="DUF7856"/>
    <property type="match status" value="1"/>
</dbReference>
<feature type="region of interest" description="Disordered" evidence="2">
    <location>
        <begin position="76"/>
        <end position="96"/>
    </location>
</feature>
<evidence type="ECO:0000256" key="2">
    <source>
        <dbReference type="SAM" id="MobiDB-lite"/>
    </source>
</evidence>
<gene>
    <name evidence="3" type="ORF">SAMN04488065_2263</name>
</gene>
<dbReference type="EMBL" id="FNQT01000003">
    <property type="protein sequence ID" value="SEA21002.1"/>
    <property type="molecule type" value="Genomic_DNA"/>
</dbReference>
<proteinExistence type="predicted"/>
<protein>
    <submittedName>
        <fullName evidence="3">Uncharacterized protein</fullName>
    </submittedName>
</protein>